<dbReference type="EMBL" id="JARVKM010000007">
    <property type="protein sequence ID" value="KAK9780319.1"/>
    <property type="molecule type" value="Genomic_DNA"/>
</dbReference>
<dbReference type="Gene3D" id="3.40.50.1820">
    <property type="entry name" value="alpha/beta hydrolase"/>
    <property type="match status" value="1"/>
</dbReference>
<proteinExistence type="inferred from homology"/>
<dbReference type="InterPro" id="IPR013094">
    <property type="entry name" value="AB_hydrolase_3"/>
</dbReference>
<dbReference type="Pfam" id="PF07859">
    <property type="entry name" value="Abhydrolase_3"/>
    <property type="match status" value="1"/>
</dbReference>
<accession>A0ABR2Y2L9</accession>
<evidence type="ECO:0000256" key="3">
    <source>
        <dbReference type="PROSITE-ProRule" id="PRU10038"/>
    </source>
</evidence>
<dbReference type="Proteomes" id="UP001465668">
    <property type="component" value="Unassembled WGS sequence"/>
</dbReference>
<feature type="region of interest" description="Disordered" evidence="4">
    <location>
        <begin position="12"/>
        <end position="46"/>
    </location>
</feature>
<evidence type="ECO:0000313" key="7">
    <source>
        <dbReference type="Proteomes" id="UP001465668"/>
    </source>
</evidence>
<dbReference type="InterPro" id="IPR029058">
    <property type="entry name" value="AB_hydrolase_fold"/>
</dbReference>
<evidence type="ECO:0000256" key="2">
    <source>
        <dbReference type="ARBA" id="ARBA00022801"/>
    </source>
</evidence>
<reference evidence="6 7" key="1">
    <citation type="submission" date="2024-02" db="EMBL/GenBank/DDBJ databases">
        <title>First draft genome assembly of two strains of Seiridium cardinale.</title>
        <authorList>
            <person name="Emiliani G."/>
            <person name="Scali E."/>
        </authorList>
    </citation>
    <scope>NUCLEOTIDE SEQUENCE [LARGE SCALE GENOMIC DNA]</scope>
    <source>
        <strain evidence="6 7">BM-138-000479</strain>
    </source>
</reference>
<evidence type="ECO:0000256" key="1">
    <source>
        <dbReference type="ARBA" id="ARBA00010515"/>
    </source>
</evidence>
<feature type="active site" evidence="3">
    <location>
        <position position="364"/>
    </location>
</feature>
<dbReference type="InterPro" id="IPR033140">
    <property type="entry name" value="Lipase_GDXG_put_SER_AS"/>
</dbReference>
<dbReference type="InterPro" id="IPR002168">
    <property type="entry name" value="Lipase_GDXG_HIS_AS"/>
</dbReference>
<evidence type="ECO:0000313" key="6">
    <source>
        <dbReference type="EMBL" id="KAK9780319.1"/>
    </source>
</evidence>
<evidence type="ECO:0000256" key="4">
    <source>
        <dbReference type="SAM" id="MobiDB-lite"/>
    </source>
</evidence>
<dbReference type="PANTHER" id="PTHR48081">
    <property type="entry name" value="AB HYDROLASE SUPERFAMILY PROTEIN C4A8.06C"/>
    <property type="match status" value="1"/>
</dbReference>
<dbReference type="PANTHER" id="PTHR48081:SF8">
    <property type="entry name" value="ALPHA_BETA HYDROLASE FOLD-3 DOMAIN-CONTAINING PROTEIN-RELATED"/>
    <property type="match status" value="1"/>
</dbReference>
<organism evidence="6 7">
    <name type="scientific">Seiridium cardinale</name>
    <dbReference type="NCBI Taxonomy" id="138064"/>
    <lineage>
        <taxon>Eukaryota</taxon>
        <taxon>Fungi</taxon>
        <taxon>Dikarya</taxon>
        <taxon>Ascomycota</taxon>
        <taxon>Pezizomycotina</taxon>
        <taxon>Sordariomycetes</taxon>
        <taxon>Xylariomycetidae</taxon>
        <taxon>Amphisphaeriales</taxon>
        <taxon>Sporocadaceae</taxon>
        <taxon>Seiridium</taxon>
    </lineage>
</organism>
<dbReference type="PROSITE" id="PS01173">
    <property type="entry name" value="LIPASE_GDXG_HIS"/>
    <property type="match status" value="1"/>
</dbReference>
<keyword evidence="2" id="KW-0378">Hydrolase</keyword>
<evidence type="ECO:0000259" key="5">
    <source>
        <dbReference type="Pfam" id="PF07859"/>
    </source>
</evidence>
<gene>
    <name evidence="6" type="ORF">SCAR479_02956</name>
</gene>
<protein>
    <recommendedName>
        <fullName evidence="5">Alpha/beta hydrolase fold-3 domain-containing protein</fullName>
    </recommendedName>
</protein>
<comment type="similarity">
    <text evidence="1">Belongs to the 'GDXG' lipolytic enzyme family.</text>
</comment>
<feature type="compositionally biased region" description="Polar residues" evidence="4">
    <location>
        <begin position="19"/>
        <end position="28"/>
    </location>
</feature>
<feature type="compositionally biased region" description="Polar residues" evidence="4">
    <location>
        <begin position="37"/>
        <end position="46"/>
    </location>
</feature>
<feature type="domain" description="Alpha/beta hydrolase fold-3" evidence="5">
    <location>
        <begin position="283"/>
        <end position="498"/>
    </location>
</feature>
<dbReference type="InterPro" id="IPR050300">
    <property type="entry name" value="GDXG_lipolytic_enzyme"/>
</dbReference>
<dbReference type="PROSITE" id="PS01174">
    <property type="entry name" value="LIPASE_GDXG_SER"/>
    <property type="match status" value="1"/>
</dbReference>
<keyword evidence="7" id="KW-1185">Reference proteome</keyword>
<name>A0ABR2Y2L9_9PEZI</name>
<dbReference type="SUPFAM" id="SSF53474">
    <property type="entry name" value="alpha/beta-Hydrolases"/>
    <property type="match status" value="1"/>
</dbReference>
<comment type="caution">
    <text evidence="6">The sequence shown here is derived from an EMBL/GenBank/DDBJ whole genome shotgun (WGS) entry which is preliminary data.</text>
</comment>
<sequence length="541" mass="59120">MPFSSDYFAKANDTEDANDTGSHGSSVAATGAHGFRETNSTTRGRHTASSIKHLNCYFDLEHDGGGNNSSIAYIKLNDLYPVCPTDEPSRVRQQVWPLDMPLSRIGHCLAICGRKRIASSAMWPQSSAPPTVIQSNVKQPQFRFIGRAPGRRNPATLSRELAAKFQRRYQLYCMGAVLARFPIWIIKFGLFRSLRPHSQWTFQQALLAQFLRAMVDMQSHIEISDPISLKPGAEKERFRVIRPFPKKLYKGPLESVITPTTIGGTWYPKATTSKDIGPNGSVILHIHGGAFVIGDGRTATLGFLADTLLKHAGADAVFGLQYRLSGRGNTNPFPAGLQDVVTGYLYLTQRLGIPARNITVSGDSAGANLAIAFLRYLSEYGKELDIPNPQSAVLISPWVAPDPNPASDMALKTNPNYHTDILTPELMRWGAAVYSAITPGTDPYITPLGNPFATPVPIFVNQGAAEILEIEGTQWVKEMSRVKGNTIQSEYEDAAIHDTLSLGKITGWTESAEKVAVKVGGFIKANQSISEDGHDNIQGKL</sequence>